<protein>
    <recommendedName>
        <fullName evidence="2">DUF4440 domain-containing protein</fullName>
    </recommendedName>
</protein>
<evidence type="ECO:0000259" key="2">
    <source>
        <dbReference type="Pfam" id="PF14534"/>
    </source>
</evidence>
<dbReference type="HOGENOM" id="CLU_145972_0_0_10"/>
<dbReference type="STRING" id="388413.ALPR1_16923"/>
<comment type="caution">
    <text evidence="3">The sequence shown here is derived from an EMBL/GenBank/DDBJ whole genome shotgun (WGS) entry which is preliminary data.</text>
</comment>
<accession>A3I2P7</accession>
<dbReference type="EMBL" id="CM001023">
    <property type="protein sequence ID" value="EAZ79351.1"/>
    <property type="molecule type" value="Genomic_DNA"/>
</dbReference>
<dbReference type="RefSeq" id="WP_008202277.1">
    <property type="nucleotide sequence ID" value="NZ_CM001023.1"/>
</dbReference>
<feature type="signal peptide" evidence="1">
    <location>
        <begin position="1"/>
        <end position="19"/>
    </location>
</feature>
<gene>
    <name evidence="3" type="ORF">ALPR1_16923</name>
</gene>
<dbReference type="OrthoDB" id="1119147at2"/>
<evidence type="ECO:0000313" key="4">
    <source>
        <dbReference type="Proteomes" id="UP000003919"/>
    </source>
</evidence>
<dbReference type="EMBL" id="AAXU02000001">
    <property type="protein sequence ID" value="EAZ79351.1"/>
    <property type="molecule type" value="Genomic_DNA"/>
</dbReference>
<proteinExistence type="predicted"/>
<evidence type="ECO:0000256" key="1">
    <source>
        <dbReference type="SAM" id="SignalP"/>
    </source>
</evidence>
<feature type="chain" id="PRO_5002653643" description="DUF4440 domain-containing protein" evidence="1">
    <location>
        <begin position="20"/>
        <end position="150"/>
    </location>
</feature>
<name>A3I2P7_9BACT</name>
<organism evidence="3 4">
    <name type="scientific">Algoriphagus machipongonensis</name>
    <dbReference type="NCBI Taxonomy" id="388413"/>
    <lineage>
        <taxon>Bacteria</taxon>
        <taxon>Pseudomonadati</taxon>
        <taxon>Bacteroidota</taxon>
        <taxon>Cytophagia</taxon>
        <taxon>Cytophagales</taxon>
        <taxon>Cyclobacteriaceae</taxon>
        <taxon>Algoriphagus</taxon>
    </lineage>
</organism>
<dbReference type="Gene3D" id="3.10.450.50">
    <property type="match status" value="1"/>
</dbReference>
<sequence>MKKLLILGLFIFLGSPSFSQTQQEEIEIIEVLIQESFDSLFSAFNSEKIENYYTEDFLLLEDGEVWNNKIIKEYFDNAIKKQPIPTRVNKFEFIETKVDGDMAWTAYHNYAKISRDGEVIREVHWLESAVAVKTAAGWKLKMLHSTPIRD</sequence>
<dbReference type="SUPFAM" id="SSF54427">
    <property type="entry name" value="NTF2-like"/>
    <property type="match status" value="1"/>
</dbReference>
<keyword evidence="4" id="KW-1185">Reference proteome</keyword>
<dbReference type="InterPro" id="IPR027843">
    <property type="entry name" value="DUF4440"/>
</dbReference>
<keyword evidence="1" id="KW-0732">Signal</keyword>
<dbReference type="Pfam" id="PF14534">
    <property type="entry name" value="DUF4440"/>
    <property type="match status" value="1"/>
</dbReference>
<dbReference type="AlphaFoldDB" id="A3I2P7"/>
<dbReference type="InterPro" id="IPR032710">
    <property type="entry name" value="NTF2-like_dom_sf"/>
</dbReference>
<dbReference type="eggNOG" id="COG4319">
    <property type="taxonomic scope" value="Bacteria"/>
</dbReference>
<feature type="domain" description="DUF4440" evidence="2">
    <location>
        <begin position="37"/>
        <end position="140"/>
    </location>
</feature>
<reference evidence="3 4" key="1">
    <citation type="journal article" date="2011" name="J. Bacteriol.">
        <title>Complete genome sequence of Algoriphagus sp. PR1, bacterial prey of a colony-forming choanoflagellate.</title>
        <authorList>
            <person name="Alegado R.A."/>
            <person name="Ferriera S."/>
            <person name="Nusbaum C."/>
            <person name="Young S.K."/>
            <person name="Zeng Q."/>
            <person name="Imamovic A."/>
            <person name="Fairclough S.R."/>
            <person name="King N."/>
        </authorList>
    </citation>
    <scope>NUCLEOTIDE SEQUENCE [LARGE SCALE GENOMIC DNA]</scope>
    <source>
        <strain evidence="3 4">PR1</strain>
    </source>
</reference>
<evidence type="ECO:0000313" key="3">
    <source>
        <dbReference type="EMBL" id="EAZ79351.1"/>
    </source>
</evidence>
<dbReference type="Proteomes" id="UP000003919">
    <property type="component" value="Chromosome"/>
</dbReference>